<keyword evidence="5" id="KW-1185">Reference proteome</keyword>
<feature type="short sequence motif" description="GXSXG" evidence="2">
    <location>
        <begin position="38"/>
        <end position="42"/>
    </location>
</feature>
<dbReference type="Proteomes" id="UP000324781">
    <property type="component" value="Unassembled WGS sequence"/>
</dbReference>
<keyword evidence="2" id="KW-0378">Hydrolase</keyword>
<dbReference type="InterPro" id="IPR002641">
    <property type="entry name" value="PNPLA_dom"/>
</dbReference>
<dbReference type="PROSITE" id="PS51635">
    <property type="entry name" value="PNPLA"/>
    <property type="match status" value="1"/>
</dbReference>
<evidence type="ECO:0000313" key="5">
    <source>
        <dbReference type="Proteomes" id="UP000324781"/>
    </source>
</evidence>
<dbReference type="Gene3D" id="3.40.1090.10">
    <property type="entry name" value="Cytosolic phospholipase A2 catalytic domain"/>
    <property type="match status" value="2"/>
</dbReference>
<dbReference type="Pfam" id="PF01734">
    <property type="entry name" value="Patatin"/>
    <property type="match status" value="1"/>
</dbReference>
<dbReference type="SUPFAM" id="SSF52151">
    <property type="entry name" value="FabD/lysophospholipase-like"/>
    <property type="match status" value="1"/>
</dbReference>
<feature type="short sequence motif" description="DGA/G" evidence="2">
    <location>
        <begin position="188"/>
        <end position="190"/>
    </location>
</feature>
<evidence type="ECO:0000259" key="3">
    <source>
        <dbReference type="PROSITE" id="PS51635"/>
    </source>
</evidence>
<keyword evidence="2" id="KW-0442">Lipid degradation</keyword>
<proteinExistence type="predicted"/>
<dbReference type="GO" id="GO:0016787">
    <property type="term" value="F:hydrolase activity"/>
    <property type="evidence" value="ECO:0007669"/>
    <property type="project" value="UniProtKB-UniRule"/>
</dbReference>
<keyword evidence="1 2" id="KW-0443">Lipid metabolism</keyword>
<evidence type="ECO:0000256" key="1">
    <source>
        <dbReference type="ARBA" id="ARBA00023098"/>
    </source>
</evidence>
<accession>A0A1M6CL64</accession>
<sequence>MSMKADAVFEGGGVRGIAFVGAICCFEEHGYKWEKLAGTSAGSIVASLLAAGYTGRELKKIIEELDYSKFADKDWIQSIPLVGGLLGLLVHKGLNSGDYLEQWIGDLLRTKGKTKFRDVSVNNRSRLKIIAADITRKELLILPDDLNKYGINPMEFEIAKAVRMSCSIPFYFNPVQLSYPGGRSYIVDGGILSNFPIWIFDVKGIPRWPTIGFRLSECKPQQKEHHTTGLLTYALDIAETIMDRNDEIYLNDKDAVRTISIPTFGIKATRFDLTRKESRRLYESGYNKAKEFIGSWNFENYIQRYRKKGHRR</sequence>
<dbReference type="InterPro" id="IPR016035">
    <property type="entry name" value="Acyl_Trfase/lysoPLipase"/>
</dbReference>
<evidence type="ECO:0000256" key="2">
    <source>
        <dbReference type="PROSITE-ProRule" id="PRU01161"/>
    </source>
</evidence>
<feature type="active site" description="Nucleophile" evidence="2">
    <location>
        <position position="40"/>
    </location>
</feature>
<dbReference type="InterPro" id="IPR052580">
    <property type="entry name" value="Lipid_Hydrolase"/>
</dbReference>
<dbReference type="AlphaFoldDB" id="A0A1M6CL64"/>
<evidence type="ECO:0000313" key="4">
    <source>
        <dbReference type="EMBL" id="SHI61663.1"/>
    </source>
</evidence>
<feature type="active site" description="Proton acceptor" evidence="2">
    <location>
        <position position="188"/>
    </location>
</feature>
<dbReference type="CDD" id="cd07207">
    <property type="entry name" value="Pat_ExoU_VipD_like"/>
    <property type="match status" value="1"/>
</dbReference>
<protein>
    <submittedName>
        <fullName evidence="4">NTE family protein</fullName>
    </submittedName>
</protein>
<gene>
    <name evidence="4" type="ORF">SAMN05444373_100556</name>
</gene>
<dbReference type="EMBL" id="FQZP01000005">
    <property type="protein sequence ID" value="SHI61663.1"/>
    <property type="molecule type" value="Genomic_DNA"/>
</dbReference>
<dbReference type="GO" id="GO:0016042">
    <property type="term" value="P:lipid catabolic process"/>
    <property type="evidence" value="ECO:0007669"/>
    <property type="project" value="UniProtKB-UniRule"/>
</dbReference>
<dbReference type="PANTHER" id="PTHR46394">
    <property type="entry name" value="ANNEXIN"/>
    <property type="match status" value="1"/>
</dbReference>
<dbReference type="PANTHER" id="PTHR46394:SF1">
    <property type="entry name" value="PNPLA DOMAIN-CONTAINING PROTEIN"/>
    <property type="match status" value="1"/>
</dbReference>
<organism evidence="4 5">
    <name type="scientific">Thermoclostridium caenicola</name>
    <dbReference type="NCBI Taxonomy" id="659425"/>
    <lineage>
        <taxon>Bacteria</taxon>
        <taxon>Bacillati</taxon>
        <taxon>Bacillota</taxon>
        <taxon>Clostridia</taxon>
        <taxon>Eubacteriales</taxon>
        <taxon>Oscillospiraceae</taxon>
        <taxon>Thermoclostridium</taxon>
    </lineage>
</organism>
<name>A0A1M6CL64_9FIRM</name>
<feature type="short sequence motif" description="GXGXXG" evidence="2">
    <location>
        <begin position="11"/>
        <end position="16"/>
    </location>
</feature>
<feature type="domain" description="PNPLA" evidence="3">
    <location>
        <begin position="7"/>
        <end position="201"/>
    </location>
</feature>
<reference evidence="4 5" key="1">
    <citation type="submission" date="2016-11" db="EMBL/GenBank/DDBJ databases">
        <authorList>
            <person name="Varghese N."/>
            <person name="Submissions S."/>
        </authorList>
    </citation>
    <scope>NUCLEOTIDE SEQUENCE [LARGE SCALE GENOMIC DNA]</scope>
    <source>
        <strain evidence="4 5">DSM 19027</strain>
    </source>
</reference>